<proteinExistence type="predicted"/>
<evidence type="ECO:0000256" key="3">
    <source>
        <dbReference type="ARBA" id="ARBA00023136"/>
    </source>
</evidence>
<evidence type="ECO:0000256" key="6">
    <source>
        <dbReference type="SAM" id="MobiDB-lite"/>
    </source>
</evidence>
<dbReference type="Proteomes" id="UP000187172">
    <property type="component" value="Unassembled WGS sequence"/>
</dbReference>
<dbReference type="Pfam" id="PF01547">
    <property type="entry name" value="SBP_bac_1"/>
    <property type="match status" value="1"/>
</dbReference>
<accession>A0A1R1F1J8</accession>
<dbReference type="EMBL" id="MRTP01000001">
    <property type="protein sequence ID" value="OMF57954.1"/>
    <property type="molecule type" value="Genomic_DNA"/>
</dbReference>
<reference evidence="8 9" key="1">
    <citation type="submission" date="2016-11" db="EMBL/GenBank/DDBJ databases">
        <title>Paenibacillus species isolates.</title>
        <authorList>
            <person name="Beno S.M."/>
        </authorList>
    </citation>
    <scope>NUCLEOTIDE SEQUENCE [LARGE SCALE GENOMIC DNA]</scope>
    <source>
        <strain evidence="8 9">FSL R5-0378</strain>
    </source>
</reference>
<keyword evidence="9" id="KW-1185">Reference proteome</keyword>
<dbReference type="SUPFAM" id="SSF53850">
    <property type="entry name" value="Periplasmic binding protein-like II"/>
    <property type="match status" value="1"/>
</dbReference>
<keyword evidence="3" id="KW-0472">Membrane</keyword>
<comment type="caution">
    <text evidence="8">The sequence shown here is derived from an EMBL/GenBank/DDBJ whole genome shotgun (WGS) entry which is preliminary data.</text>
</comment>
<dbReference type="PANTHER" id="PTHR43649">
    <property type="entry name" value="ARABINOSE-BINDING PROTEIN-RELATED"/>
    <property type="match status" value="1"/>
</dbReference>
<evidence type="ECO:0000313" key="8">
    <source>
        <dbReference type="EMBL" id="OMF57954.1"/>
    </source>
</evidence>
<evidence type="ECO:0000256" key="5">
    <source>
        <dbReference type="ARBA" id="ARBA00023288"/>
    </source>
</evidence>
<evidence type="ECO:0000256" key="2">
    <source>
        <dbReference type="ARBA" id="ARBA00022729"/>
    </source>
</evidence>
<feature type="compositionally biased region" description="Low complexity" evidence="6">
    <location>
        <begin position="31"/>
        <end position="42"/>
    </location>
</feature>
<feature type="region of interest" description="Disordered" evidence="6">
    <location>
        <begin position="28"/>
        <end position="54"/>
    </location>
</feature>
<sequence>MAKKWISMVAAVTMLIFVLSACSGGSKTSNEGAAPAAEPATTGGAGAGSSTEQYGDTGGLKLPLVDKPTTIKFMLSSNSAKIGDDKLIVQELEKRTGIKVEFQTYSPQTYQDKLKVVVASGKLPDIFIGLKPAELKKIGQQKGVVAINEYADMLPNFSKLYLQENNWVIKSFGDEKGNIYTWPIYDLNRDVNHGFLYRKDIFDKNGIKEWTNTEEFYQALKKLKEIYPDSYPYASKGLANIFRDWSFGWGIGNGDNYPAYYDEKDGTWKYATVQPEHKDMLDFMKKLYNEGLMDPEFLTDTQDSWTTKMTTDKSFVTWDWIGRLDLFYNQVKDKNPDYDLRYANPVGPTGHVRTLPKVSDFSIAVANNKNKEAALKLLDYLTSPSGGELMTVGVEGVNFEWGQDGRPVYPELKDLPLVDIGVLEDRYGMWLEGAYLRPDKRSVYYKFSEKEQEAQDKIMKEDKREPMDPILNFTDDEISTMAELQTSLQKAAEEFNAKYILDKSYGDAQFENFKKQIAKQGLDDLMKIYNDAQKRYDAAK</sequence>
<dbReference type="PANTHER" id="PTHR43649:SF33">
    <property type="entry name" value="POLYGALACTURONAN_RHAMNOGALACTURONAN-BINDING PROTEIN YTCQ"/>
    <property type="match status" value="1"/>
</dbReference>
<keyword evidence="5" id="KW-0449">Lipoprotein</keyword>
<feature type="signal peptide" evidence="7">
    <location>
        <begin position="1"/>
        <end position="21"/>
    </location>
</feature>
<dbReference type="RefSeq" id="WP_076166810.1">
    <property type="nucleotide sequence ID" value="NZ_MRTP01000001.1"/>
</dbReference>
<organism evidence="8 9">
    <name type="scientific">Paenibacillus rhizosphaerae</name>
    <dbReference type="NCBI Taxonomy" id="297318"/>
    <lineage>
        <taxon>Bacteria</taxon>
        <taxon>Bacillati</taxon>
        <taxon>Bacillota</taxon>
        <taxon>Bacilli</taxon>
        <taxon>Bacillales</taxon>
        <taxon>Paenibacillaceae</taxon>
        <taxon>Paenibacillus</taxon>
    </lineage>
</organism>
<dbReference type="PROSITE" id="PS51257">
    <property type="entry name" value="PROKAR_LIPOPROTEIN"/>
    <property type="match status" value="1"/>
</dbReference>
<keyword evidence="2 7" id="KW-0732">Signal</keyword>
<evidence type="ECO:0000313" key="9">
    <source>
        <dbReference type="Proteomes" id="UP000187172"/>
    </source>
</evidence>
<keyword evidence="4" id="KW-0564">Palmitate</keyword>
<evidence type="ECO:0000256" key="7">
    <source>
        <dbReference type="SAM" id="SignalP"/>
    </source>
</evidence>
<dbReference type="STRING" id="297318.BK138_05090"/>
<dbReference type="InterPro" id="IPR050490">
    <property type="entry name" value="Bact_solute-bd_prot1"/>
</dbReference>
<name>A0A1R1F1J8_9BACL</name>
<feature type="chain" id="PRO_5039364543" evidence="7">
    <location>
        <begin position="22"/>
        <end position="540"/>
    </location>
</feature>
<protein>
    <submittedName>
        <fullName evidence="8">ABC transporter substrate-binding protein</fullName>
    </submittedName>
</protein>
<gene>
    <name evidence="8" type="ORF">BK138_05090</name>
</gene>
<dbReference type="Gene3D" id="3.40.190.10">
    <property type="entry name" value="Periplasmic binding protein-like II"/>
    <property type="match status" value="2"/>
</dbReference>
<evidence type="ECO:0000256" key="1">
    <source>
        <dbReference type="ARBA" id="ARBA00022475"/>
    </source>
</evidence>
<evidence type="ECO:0000256" key="4">
    <source>
        <dbReference type="ARBA" id="ARBA00023139"/>
    </source>
</evidence>
<keyword evidence="1" id="KW-1003">Cell membrane</keyword>
<dbReference type="AlphaFoldDB" id="A0A1R1F1J8"/>
<dbReference type="InterPro" id="IPR006059">
    <property type="entry name" value="SBP"/>
</dbReference>